<dbReference type="AlphaFoldDB" id="A0A9E5MIG5"/>
<feature type="transmembrane region" description="Helical" evidence="6">
    <location>
        <begin position="385"/>
        <end position="405"/>
    </location>
</feature>
<dbReference type="InterPro" id="IPR036259">
    <property type="entry name" value="MFS_trans_sf"/>
</dbReference>
<feature type="transmembrane region" description="Helical" evidence="6">
    <location>
        <begin position="47"/>
        <end position="69"/>
    </location>
</feature>
<proteinExistence type="predicted"/>
<feature type="transmembrane region" description="Helical" evidence="6">
    <location>
        <begin position="119"/>
        <end position="142"/>
    </location>
</feature>
<dbReference type="PANTHER" id="PTHR11360:SF308">
    <property type="entry name" value="BLL3089 PROTEIN"/>
    <property type="match status" value="1"/>
</dbReference>
<evidence type="ECO:0000313" key="9">
    <source>
        <dbReference type="Proteomes" id="UP000818266"/>
    </source>
</evidence>
<feature type="transmembrane region" description="Helical" evidence="6">
    <location>
        <begin position="208"/>
        <end position="227"/>
    </location>
</feature>
<feature type="transmembrane region" description="Helical" evidence="6">
    <location>
        <begin position="298"/>
        <end position="316"/>
    </location>
</feature>
<dbReference type="RefSeq" id="WP_152583344.1">
    <property type="nucleotide sequence ID" value="NZ_JAVJPO010000024.1"/>
</dbReference>
<keyword evidence="4 6" id="KW-0472">Membrane</keyword>
<dbReference type="EMBL" id="VIKT02000007">
    <property type="protein sequence ID" value="NHF62748.1"/>
    <property type="molecule type" value="Genomic_DNA"/>
</dbReference>
<feature type="transmembrane region" description="Helical" evidence="6">
    <location>
        <begin position="323"/>
        <end position="342"/>
    </location>
</feature>
<feature type="transmembrane region" description="Helical" evidence="6">
    <location>
        <begin position="348"/>
        <end position="373"/>
    </location>
</feature>
<feature type="transmembrane region" description="Helical" evidence="6">
    <location>
        <begin position="89"/>
        <end position="107"/>
    </location>
</feature>
<evidence type="ECO:0000259" key="7">
    <source>
        <dbReference type="PROSITE" id="PS50850"/>
    </source>
</evidence>
<dbReference type="PROSITE" id="PS50850">
    <property type="entry name" value="MFS"/>
    <property type="match status" value="1"/>
</dbReference>
<keyword evidence="9" id="KW-1185">Reference proteome</keyword>
<dbReference type="Pfam" id="PF07690">
    <property type="entry name" value="MFS_1"/>
    <property type="match status" value="1"/>
</dbReference>
<protein>
    <submittedName>
        <fullName evidence="8">MFS transporter</fullName>
    </submittedName>
</protein>
<keyword evidence="2 6" id="KW-0812">Transmembrane</keyword>
<evidence type="ECO:0000256" key="2">
    <source>
        <dbReference type="ARBA" id="ARBA00022692"/>
    </source>
</evidence>
<evidence type="ECO:0000256" key="1">
    <source>
        <dbReference type="ARBA" id="ARBA00004651"/>
    </source>
</evidence>
<keyword evidence="3 6" id="KW-1133">Transmembrane helix</keyword>
<feature type="transmembrane region" description="Helical" evidence="6">
    <location>
        <begin position="174"/>
        <end position="196"/>
    </location>
</feature>
<dbReference type="GO" id="GO:0022857">
    <property type="term" value="F:transmembrane transporter activity"/>
    <property type="evidence" value="ECO:0007669"/>
    <property type="project" value="InterPro"/>
</dbReference>
<reference evidence="8 9" key="2">
    <citation type="submission" date="2020-03" db="EMBL/GenBank/DDBJ databases">
        <title>Chryseoglobus sp. isolated from a deep-sea seamount.</title>
        <authorList>
            <person name="Zhang D.-C."/>
        </authorList>
    </citation>
    <scope>NUCLEOTIDE SEQUENCE [LARGE SCALE GENOMIC DNA]</scope>
    <source>
        <strain evidence="8 9">KN1116</strain>
    </source>
</reference>
<dbReference type="OrthoDB" id="146345at2"/>
<name>A0A9E5MIG5_9MICO</name>
<feature type="transmembrane region" description="Helical" evidence="6">
    <location>
        <begin position="148"/>
        <end position="167"/>
    </location>
</feature>
<gene>
    <name evidence="8" type="ORF">FK219_005785</name>
</gene>
<comment type="subcellular location">
    <subcellularLocation>
        <location evidence="1">Cell membrane</location>
        <topology evidence="1">Multi-pass membrane protein</topology>
    </subcellularLocation>
</comment>
<dbReference type="Proteomes" id="UP000818266">
    <property type="component" value="Unassembled WGS sequence"/>
</dbReference>
<feature type="compositionally biased region" description="Polar residues" evidence="5">
    <location>
        <begin position="11"/>
        <end position="24"/>
    </location>
</feature>
<evidence type="ECO:0000256" key="4">
    <source>
        <dbReference type="ARBA" id="ARBA00023136"/>
    </source>
</evidence>
<organism evidence="8 9">
    <name type="scientific">Microcella pacifica</name>
    <dbReference type="NCBI Taxonomy" id="2591847"/>
    <lineage>
        <taxon>Bacteria</taxon>
        <taxon>Bacillati</taxon>
        <taxon>Actinomycetota</taxon>
        <taxon>Actinomycetes</taxon>
        <taxon>Micrococcales</taxon>
        <taxon>Microbacteriaceae</taxon>
        <taxon>Microcella</taxon>
    </lineage>
</organism>
<dbReference type="InterPro" id="IPR011701">
    <property type="entry name" value="MFS"/>
</dbReference>
<reference evidence="8 9" key="1">
    <citation type="submission" date="2019-06" db="EMBL/GenBank/DDBJ databases">
        <authorList>
            <person name="De-Chao Zhang Q."/>
        </authorList>
    </citation>
    <scope>NUCLEOTIDE SEQUENCE [LARGE SCALE GENOMIC DNA]</scope>
    <source>
        <strain evidence="8 9">KN1116</strain>
    </source>
</reference>
<dbReference type="Gene3D" id="1.20.1250.20">
    <property type="entry name" value="MFS general substrate transporter like domains"/>
    <property type="match status" value="2"/>
</dbReference>
<dbReference type="InterPro" id="IPR050327">
    <property type="entry name" value="Proton-linked_MCT"/>
</dbReference>
<comment type="caution">
    <text evidence="8">The sequence shown here is derived from an EMBL/GenBank/DDBJ whole genome shotgun (WGS) entry which is preliminary data.</text>
</comment>
<evidence type="ECO:0000256" key="3">
    <source>
        <dbReference type="ARBA" id="ARBA00022989"/>
    </source>
</evidence>
<feature type="domain" description="Major facilitator superfamily (MFS) profile" evidence="7">
    <location>
        <begin position="53"/>
        <end position="436"/>
    </location>
</feature>
<dbReference type="GO" id="GO:0005886">
    <property type="term" value="C:plasma membrane"/>
    <property type="evidence" value="ECO:0007669"/>
    <property type="project" value="UniProtKB-SubCell"/>
</dbReference>
<evidence type="ECO:0000256" key="6">
    <source>
        <dbReference type="SAM" id="Phobius"/>
    </source>
</evidence>
<evidence type="ECO:0000313" key="8">
    <source>
        <dbReference type="EMBL" id="NHF62748.1"/>
    </source>
</evidence>
<evidence type="ECO:0000256" key="5">
    <source>
        <dbReference type="SAM" id="MobiDB-lite"/>
    </source>
</evidence>
<feature type="transmembrane region" description="Helical" evidence="6">
    <location>
        <begin position="411"/>
        <end position="432"/>
    </location>
</feature>
<dbReference type="PANTHER" id="PTHR11360">
    <property type="entry name" value="MONOCARBOXYLATE TRANSPORTER"/>
    <property type="match status" value="1"/>
</dbReference>
<accession>A0A9E5MIG5</accession>
<sequence length="443" mass="45788">MIVRPDAPASHQETLIGSPPSTTEIPLPLNPSTEPVPVTRRRPRGRLWWWGVVVGAGIVSGLTAPGQTAGLSPLVDPLITTLDITRTEISTAYLIGTLAGAVALPFIGRALDRWGARSVMMIVGVVFALLLAAASFVTDIFGLTGAYAGLRMAGQGALSLTAVTIVARTVTHRSGLALGITSAIGSAGISLAPLGVERLVAASDVATTWRIESLAVLAIVLPISLLLPRDAPGRKGAERPTEAPVEGWDLRPALRTGMFWVLTGAIFCTGMLTTALAFHQISILGQQGFSTVEAAANFAYQTITALLATLAVGSLADRIDPRWGVVFSMAMMAGTLLFLPFVESGVLGILYGLMLGAAGGGLRGIEAAAFVRYYGRRRIGTIRGVATSIGLASTALGPLVFALGFGATGSYIETALVSALLPFSILIAAIVVRAPVASSAPVD</sequence>
<feature type="region of interest" description="Disordered" evidence="5">
    <location>
        <begin position="1"/>
        <end position="36"/>
    </location>
</feature>
<feature type="transmembrane region" description="Helical" evidence="6">
    <location>
        <begin position="258"/>
        <end position="278"/>
    </location>
</feature>
<dbReference type="SUPFAM" id="SSF103473">
    <property type="entry name" value="MFS general substrate transporter"/>
    <property type="match status" value="1"/>
</dbReference>
<dbReference type="InterPro" id="IPR020846">
    <property type="entry name" value="MFS_dom"/>
</dbReference>